<dbReference type="Proteomes" id="UP000316252">
    <property type="component" value="Unassembled WGS sequence"/>
</dbReference>
<keyword evidence="1" id="KW-1133">Transmembrane helix</keyword>
<feature type="transmembrane region" description="Helical" evidence="1">
    <location>
        <begin position="381"/>
        <end position="405"/>
    </location>
</feature>
<proteinExistence type="predicted"/>
<feature type="transmembrane region" description="Helical" evidence="1">
    <location>
        <begin position="301"/>
        <end position="321"/>
    </location>
</feature>
<feature type="transmembrane region" description="Helical" evidence="1">
    <location>
        <begin position="417"/>
        <end position="440"/>
    </location>
</feature>
<protein>
    <recommendedName>
        <fullName evidence="4">Type VII secretion integral membrane protein EccD</fullName>
    </recommendedName>
</protein>
<reference evidence="2 3" key="1">
    <citation type="submission" date="2019-06" db="EMBL/GenBank/DDBJ databases">
        <authorList>
            <person name="Li F."/>
        </authorList>
    </citation>
    <scope>NUCLEOTIDE SEQUENCE [LARGE SCALE GENOMIC DNA]</scope>
    <source>
        <strain evidence="2 3">10F1D-1</strain>
    </source>
</reference>
<feature type="transmembrane region" description="Helical" evidence="1">
    <location>
        <begin position="205"/>
        <end position="227"/>
    </location>
</feature>
<evidence type="ECO:0000313" key="3">
    <source>
        <dbReference type="Proteomes" id="UP000316252"/>
    </source>
</evidence>
<dbReference type="RefSeq" id="WP_141162368.1">
    <property type="nucleotide sequence ID" value="NZ_VHQG01000001.1"/>
</dbReference>
<evidence type="ECO:0000256" key="1">
    <source>
        <dbReference type="SAM" id="Phobius"/>
    </source>
</evidence>
<feature type="transmembrane region" description="Helical" evidence="1">
    <location>
        <begin position="123"/>
        <end position="143"/>
    </location>
</feature>
<name>A0A506Y7J5_9MICO</name>
<keyword evidence="1" id="KW-0812">Transmembrane</keyword>
<evidence type="ECO:0000313" key="2">
    <source>
        <dbReference type="EMBL" id="TPW77843.1"/>
    </source>
</evidence>
<gene>
    <name evidence="2" type="ORF">FJ657_04135</name>
</gene>
<organism evidence="2 3">
    <name type="scientific">Schumannella soli</name>
    <dbReference type="NCBI Taxonomy" id="2590779"/>
    <lineage>
        <taxon>Bacteria</taxon>
        <taxon>Bacillati</taxon>
        <taxon>Actinomycetota</taxon>
        <taxon>Actinomycetes</taxon>
        <taxon>Micrococcales</taxon>
        <taxon>Microbacteriaceae</taxon>
        <taxon>Schumannella</taxon>
    </lineage>
</organism>
<feature type="transmembrane region" description="Helical" evidence="1">
    <location>
        <begin position="178"/>
        <end position="198"/>
    </location>
</feature>
<feature type="transmembrane region" description="Helical" evidence="1">
    <location>
        <begin position="327"/>
        <end position="346"/>
    </location>
</feature>
<sequence length="449" mass="45530">MPSATEERRRIAIIDGAERWDLSLPLSARLDSVLHRLGVDAVGEGRMLVSPSGAEIELDREIGSLGDGDVLAVIDLGERVVAPRRRRDRTETVTSTSSITWIAATAGILAAVLALLLPGSLDPMARLVATGVLALSAIASAVATSRHTGIVSAVAPLAFAFAAGVGAVPLLPAATTQAAVLTGLLAAAVVAGLLALLARSGSMRAGVATGTVLLLVLAGIWGLTLLVGLDATAASALTLGLTPVALRILPTTLLDVPPGMFIDYERYQTTRWSVRQQLPEPGVSVRLAAVRGLVDASSARLLVGTAIVCTAAALGAPTAVSGFSRDGIVLGGQIGLLVCVALALIFGARRYAVPALQWLPRAAALVVIGTGVVAITRLGDVGWVLLIAAVALGAGVATGAAVIPISRGARSLSWSRFADVLEGMTVALALPAGLLAAGVIDLLRGMMTS</sequence>
<feature type="transmembrane region" description="Helical" evidence="1">
    <location>
        <begin position="358"/>
        <end position="375"/>
    </location>
</feature>
<accession>A0A506Y7J5</accession>
<keyword evidence="1" id="KW-0472">Membrane</keyword>
<feature type="transmembrane region" description="Helical" evidence="1">
    <location>
        <begin position="150"/>
        <end position="172"/>
    </location>
</feature>
<dbReference type="OrthoDB" id="3228560at2"/>
<dbReference type="EMBL" id="VHQG01000001">
    <property type="protein sequence ID" value="TPW77843.1"/>
    <property type="molecule type" value="Genomic_DNA"/>
</dbReference>
<dbReference type="AlphaFoldDB" id="A0A506Y7J5"/>
<evidence type="ECO:0008006" key="4">
    <source>
        <dbReference type="Google" id="ProtNLM"/>
    </source>
</evidence>
<feature type="transmembrane region" description="Helical" evidence="1">
    <location>
        <begin position="93"/>
        <end position="117"/>
    </location>
</feature>
<keyword evidence="3" id="KW-1185">Reference proteome</keyword>
<comment type="caution">
    <text evidence="2">The sequence shown here is derived from an EMBL/GenBank/DDBJ whole genome shotgun (WGS) entry which is preliminary data.</text>
</comment>